<evidence type="ECO:0000256" key="10">
    <source>
        <dbReference type="ARBA" id="ARBA00023054"/>
    </source>
</evidence>
<gene>
    <name evidence="22" type="ORF">ONB1V03_LOCUS11668</name>
</gene>
<feature type="region of interest" description="Disordered" evidence="19">
    <location>
        <begin position="504"/>
        <end position="527"/>
    </location>
</feature>
<keyword evidence="13" id="KW-0206">Cytoskeleton</keyword>
<dbReference type="GO" id="GO:0042383">
    <property type="term" value="C:sarcolemma"/>
    <property type="evidence" value="ECO:0007669"/>
    <property type="project" value="UniProtKB-SubCell"/>
</dbReference>
<feature type="region of interest" description="Disordered" evidence="19">
    <location>
        <begin position="320"/>
        <end position="351"/>
    </location>
</feature>
<sequence>MLINGTDDTSPVDSPDTTLMPSAAPTTPTGPLDPSPAMVANGAHLPALTITANGSLITGNNGSTGTLTPTSPTQVVTPTGDPVANGGLGGAQAVLTCRKQSHPFVERRVLLEANGAVKVGRAVARSRPATDNFVFDCKVLSRNHASLWFDSQKFYLQDTRSSNGTFINNQRLSPANEESPAREVYSGDVVQFGVDVMENQRKVTHGCIIATIKLYYPDGSEARQPEQYQNGPQSAPGAPNQSQIYITSRQLYELSQYLTEALHREQVLEGKLETLERVVSAAQESATTGWKSLVEEDRLLSRIETLQNKLEICMNCTPTTTSSQCSPPAATSAANSNNNNNNDDDSKESADSRELLYARDQCLKLVDERDRYESAAKEAIQRSLEDKLVASRRAAELEVSARSAEDECRRLQEASAVGAQEAYRLAERNDELCKEMEASAARLRTADEQRAALIESTDKDREERETDVNRLKARESELETQVKELRAVCDETSVQLESLRVEMSAPTDGSHSGGHNTGGADSEGNVVLNGVPEMHTETVSAGTQTDVDLSRGDKETVGPLDDTGKPLTNGPIIVVPEGDVLHDRRRPTDDKEIMTDTTTTTTTTTDDYVEAIVDTMDRESQTEGQPQPLPTSAPPTAAPSDGTVLSVTTSQRQLMSAEIDLLKELLAESRAAKAETDKRLARTATELADFQSLTRQVALFVCLFAVFVYELISFFQ</sequence>
<evidence type="ECO:0000256" key="12">
    <source>
        <dbReference type="ARBA" id="ARBA00023136"/>
    </source>
</evidence>
<organism evidence="22">
    <name type="scientific">Oppiella nova</name>
    <dbReference type="NCBI Taxonomy" id="334625"/>
    <lineage>
        <taxon>Eukaryota</taxon>
        <taxon>Metazoa</taxon>
        <taxon>Ecdysozoa</taxon>
        <taxon>Arthropoda</taxon>
        <taxon>Chelicerata</taxon>
        <taxon>Arachnida</taxon>
        <taxon>Acari</taxon>
        <taxon>Acariformes</taxon>
        <taxon>Sarcoptiformes</taxon>
        <taxon>Oribatida</taxon>
        <taxon>Brachypylina</taxon>
        <taxon>Oppioidea</taxon>
        <taxon>Oppiidae</taxon>
        <taxon>Oppiella</taxon>
    </lineage>
</organism>
<dbReference type="Proteomes" id="UP000728032">
    <property type="component" value="Unassembled WGS sequence"/>
</dbReference>
<dbReference type="GO" id="GO:0005813">
    <property type="term" value="C:centrosome"/>
    <property type="evidence" value="ECO:0007669"/>
    <property type="project" value="UniProtKB-SubCell"/>
</dbReference>
<evidence type="ECO:0000256" key="15">
    <source>
        <dbReference type="ARBA" id="ARBA00060409"/>
    </source>
</evidence>
<evidence type="ECO:0000256" key="8">
    <source>
        <dbReference type="ARBA" id="ARBA00022824"/>
    </source>
</evidence>
<evidence type="ECO:0000256" key="6">
    <source>
        <dbReference type="ARBA" id="ARBA00022553"/>
    </source>
</evidence>
<dbReference type="FunFam" id="2.60.200.20:FF:000003">
    <property type="entry name" value="sarcolemmal membrane-associated protein isoform X2"/>
    <property type="match status" value="1"/>
</dbReference>
<name>A0A7R9M7S2_9ACAR</name>
<reference evidence="22" key="1">
    <citation type="submission" date="2020-11" db="EMBL/GenBank/DDBJ databases">
        <authorList>
            <person name="Tran Van P."/>
        </authorList>
    </citation>
    <scope>NUCLEOTIDE SEQUENCE</scope>
</reference>
<comment type="similarity">
    <text evidence="16">Belongs to the SLMAP family.</text>
</comment>
<dbReference type="SMART" id="SM00240">
    <property type="entry name" value="FHA"/>
    <property type="match status" value="1"/>
</dbReference>
<feature type="transmembrane region" description="Helical" evidence="20">
    <location>
        <begin position="697"/>
        <end position="715"/>
    </location>
</feature>
<dbReference type="InterPro" id="IPR008984">
    <property type="entry name" value="SMAD_FHA_dom_sf"/>
</dbReference>
<feature type="compositionally biased region" description="Low complexity" evidence="19">
    <location>
        <begin position="320"/>
        <end position="341"/>
    </location>
</feature>
<dbReference type="Pfam" id="PF00498">
    <property type="entry name" value="FHA"/>
    <property type="match status" value="1"/>
</dbReference>
<evidence type="ECO:0000256" key="3">
    <source>
        <dbReference type="ARBA" id="ARBA00004389"/>
    </source>
</evidence>
<dbReference type="EMBL" id="CAJPVJ010008883">
    <property type="protein sequence ID" value="CAG2172210.1"/>
    <property type="molecule type" value="Genomic_DNA"/>
</dbReference>
<feature type="region of interest" description="Disordered" evidence="19">
    <location>
        <begin position="1"/>
        <end position="40"/>
    </location>
</feature>
<dbReference type="Gene3D" id="2.60.200.20">
    <property type="match status" value="1"/>
</dbReference>
<feature type="region of interest" description="Disordered" evidence="19">
    <location>
        <begin position="539"/>
        <end position="573"/>
    </location>
</feature>
<evidence type="ECO:0000259" key="21">
    <source>
        <dbReference type="PROSITE" id="PS50006"/>
    </source>
</evidence>
<keyword evidence="7 20" id="KW-0812">Transmembrane</keyword>
<evidence type="ECO:0000256" key="1">
    <source>
        <dbReference type="ARBA" id="ARBA00004300"/>
    </source>
</evidence>
<feature type="compositionally biased region" description="Low complexity" evidence="19">
    <location>
        <begin position="1"/>
        <end position="18"/>
    </location>
</feature>
<dbReference type="PANTHER" id="PTHR15715">
    <property type="entry name" value="CENTROSOMAL PROTEIN OF 170 KDA"/>
    <property type="match status" value="1"/>
</dbReference>
<dbReference type="InterPro" id="IPR051176">
    <property type="entry name" value="Cent_Immune-Sig_Mod"/>
</dbReference>
<comment type="function">
    <text evidence="14">Associates with the striatin-interacting phosphatase and kinase (STRIPAK) core complex, forming the extended (SIKE1:SLMAP)STRIPAK complex. The (SIKE1:SLMAP)STRIPAK complex dephosphorylates STK3 leading to the inhibition of Hippo signaling and the control of cell growth. May play a role during myoblast fusion.</text>
</comment>
<keyword evidence="23" id="KW-1185">Reference proteome</keyword>
<dbReference type="PANTHER" id="PTHR15715:SF37">
    <property type="entry name" value="LD47843P"/>
    <property type="match status" value="1"/>
</dbReference>
<keyword evidence="4" id="KW-1003">Cell membrane</keyword>
<keyword evidence="10" id="KW-0175">Coiled coil</keyword>
<evidence type="ECO:0000256" key="20">
    <source>
        <dbReference type="SAM" id="Phobius"/>
    </source>
</evidence>
<feature type="region of interest" description="Disordered" evidence="19">
    <location>
        <begin position="453"/>
        <end position="472"/>
    </location>
</feature>
<evidence type="ECO:0000256" key="19">
    <source>
        <dbReference type="SAM" id="MobiDB-lite"/>
    </source>
</evidence>
<feature type="domain" description="FHA" evidence="21">
    <location>
        <begin position="117"/>
        <end position="172"/>
    </location>
</feature>
<evidence type="ECO:0000256" key="7">
    <source>
        <dbReference type="ARBA" id="ARBA00022692"/>
    </source>
</evidence>
<dbReference type="CDD" id="cd22679">
    <property type="entry name" value="FHA_SLMAP"/>
    <property type="match status" value="1"/>
</dbReference>
<keyword evidence="8" id="KW-0256">Endoplasmic reticulum</keyword>
<keyword evidence="6" id="KW-0597">Phosphoprotein</keyword>
<evidence type="ECO:0000256" key="5">
    <source>
        <dbReference type="ARBA" id="ARBA00022490"/>
    </source>
</evidence>
<proteinExistence type="inferred from homology"/>
<feature type="region of interest" description="Disordered" evidence="19">
    <location>
        <begin position="617"/>
        <end position="643"/>
    </location>
</feature>
<comment type="subcellular location">
    <subcellularLocation>
        <location evidence="15">Cell membrane</location>
        <location evidence="15">Sarcolemma</location>
        <topology evidence="15">Single-pass type IV membrane protein</topology>
    </subcellularLocation>
    <subcellularLocation>
        <location evidence="1">Cytoplasm</location>
        <location evidence="1">Cytoskeleton</location>
        <location evidence="1">Microtubule organizing center</location>
        <location evidence="1">Centrosome</location>
    </subcellularLocation>
    <subcellularLocation>
        <location evidence="3">Endoplasmic reticulum membrane</location>
        <topology evidence="3">Single-pass membrane protein</topology>
    </subcellularLocation>
    <subcellularLocation>
        <location evidence="2">Mitochondrion membrane</location>
        <topology evidence="2">Single-pass membrane protein</topology>
    </subcellularLocation>
</comment>
<protein>
    <recommendedName>
        <fullName evidence="18">Sarcolemmal membrane-associated protein</fullName>
    </recommendedName>
</protein>
<keyword evidence="12 20" id="KW-0472">Membrane</keyword>
<dbReference type="AlphaFoldDB" id="A0A7R9M7S2"/>
<accession>A0A7R9M7S2</accession>
<evidence type="ECO:0000256" key="13">
    <source>
        <dbReference type="ARBA" id="ARBA00023212"/>
    </source>
</evidence>
<keyword evidence="11" id="KW-0496">Mitochondrion</keyword>
<evidence type="ECO:0000256" key="14">
    <source>
        <dbReference type="ARBA" id="ARBA00057671"/>
    </source>
</evidence>
<evidence type="ECO:0000256" key="9">
    <source>
        <dbReference type="ARBA" id="ARBA00022989"/>
    </source>
</evidence>
<comment type="subunit">
    <text evidence="17">Homodimer. Interacts with myosin. Interacts with SIKE1 and both associate with the STRIPAK core complex composed of PP2A catalytic and scaffolding subunits, the striatins (PP2A regulatory subunits), the striatin-associated proteins MOB4, STRIP1 and STRIP2, PDCD10 and members of the STE20 kinases, such as STK24 and STK26. Interacts (via FHA domain) with STK3 (when phosphorylated); the interaction associates STK3 with the STRIPAK complex.</text>
</comment>
<dbReference type="InterPro" id="IPR000253">
    <property type="entry name" value="FHA_dom"/>
</dbReference>
<evidence type="ECO:0000256" key="4">
    <source>
        <dbReference type="ARBA" id="ARBA00022475"/>
    </source>
</evidence>
<evidence type="ECO:0000313" key="22">
    <source>
        <dbReference type="EMBL" id="CAD7655023.1"/>
    </source>
</evidence>
<keyword evidence="5" id="KW-0963">Cytoplasm</keyword>
<evidence type="ECO:0000256" key="2">
    <source>
        <dbReference type="ARBA" id="ARBA00004304"/>
    </source>
</evidence>
<dbReference type="PROSITE" id="PS50006">
    <property type="entry name" value="FHA_DOMAIN"/>
    <property type="match status" value="1"/>
</dbReference>
<feature type="compositionally biased region" description="Pro residues" evidence="19">
    <location>
        <begin position="627"/>
        <end position="637"/>
    </location>
</feature>
<dbReference type="GO" id="GO:0005789">
    <property type="term" value="C:endoplasmic reticulum membrane"/>
    <property type="evidence" value="ECO:0007669"/>
    <property type="project" value="UniProtKB-SubCell"/>
</dbReference>
<evidence type="ECO:0000256" key="17">
    <source>
        <dbReference type="ARBA" id="ARBA00066015"/>
    </source>
</evidence>
<dbReference type="SUPFAM" id="SSF49879">
    <property type="entry name" value="SMAD/FHA domain"/>
    <property type="match status" value="1"/>
</dbReference>
<dbReference type="OrthoDB" id="687730at2759"/>
<dbReference type="GO" id="GO:0031966">
    <property type="term" value="C:mitochondrial membrane"/>
    <property type="evidence" value="ECO:0007669"/>
    <property type="project" value="UniProtKB-SubCell"/>
</dbReference>
<evidence type="ECO:0000256" key="16">
    <source>
        <dbReference type="ARBA" id="ARBA00061687"/>
    </source>
</evidence>
<dbReference type="CDD" id="cd21911">
    <property type="entry name" value="CC1_SLMAP"/>
    <property type="match status" value="1"/>
</dbReference>
<dbReference type="EMBL" id="OC923708">
    <property type="protein sequence ID" value="CAD7655023.1"/>
    <property type="molecule type" value="Genomic_DNA"/>
</dbReference>
<keyword evidence="9 20" id="KW-1133">Transmembrane helix</keyword>
<evidence type="ECO:0000256" key="11">
    <source>
        <dbReference type="ARBA" id="ARBA00023128"/>
    </source>
</evidence>
<evidence type="ECO:0000313" key="23">
    <source>
        <dbReference type="Proteomes" id="UP000728032"/>
    </source>
</evidence>
<evidence type="ECO:0000256" key="18">
    <source>
        <dbReference type="ARBA" id="ARBA00074026"/>
    </source>
</evidence>